<dbReference type="Proteomes" id="UP000225448">
    <property type="component" value="Segment"/>
</dbReference>
<protein>
    <submittedName>
        <fullName evidence="1">Uncharacterized protein</fullName>
    </submittedName>
</protein>
<name>A0A1Y0SWT0_9CAUD</name>
<accession>A0A1Y0SWT0</accession>
<sequence length="104" mass="11665">MGSIVISGIYVARLKRLKGGKVINRSVRRIKHRGVVQNDLGSTNWSTWVDNSKVYARLGGDLDVTTGEFKINPDKTNLFELKTPYLRKGFKTIIGIDITAVYSH</sequence>
<evidence type="ECO:0000313" key="1">
    <source>
        <dbReference type="EMBL" id="ARV76955.1"/>
    </source>
</evidence>
<reference evidence="1 2" key="1">
    <citation type="submission" date="2017-05" db="EMBL/GenBank/DDBJ databases">
        <authorList>
            <person name="Song R."/>
            <person name="Chenine A.L."/>
            <person name="Ruprecht R.M."/>
        </authorList>
    </citation>
    <scope>NUCLEOTIDE SEQUENCE [LARGE SCALE GENOMIC DNA]</scope>
</reference>
<evidence type="ECO:0000313" key="2">
    <source>
        <dbReference type="Proteomes" id="UP000225448"/>
    </source>
</evidence>
<proteinExistence type="predicted"/>
<organism evidence="1 2">
    <name type="scientific">Pseudomonas phage Phabio</name>
    <dbReference type="NCBI Taxonomy" id="2006668"/>
    <lineage>
        <taxon>Viruses</taxon>
        <taxon>Duplodnaviria</taxon>
        <taxon>Heunggongvirae</taxon>
        <taxon>Uroviricota</taxon>
        <taxon>Caudoviricetes</taxon>
        <taxon>Chimalliviridae</taxon>
        <taxon>Phabiovirus</taxon>
        <taxon>Phabiovirus phabio</taxon>
    </lineage>
</organism>
<dbReference type="EMBL" id="MF042360">
    <property type="protein sequence ID" value="ARV76955.1"/>
    <property type="molecule type" value="Genomic_DNA"/>
</dbReference>
<keyword evidence="2" id="KW-1185">Reference proteome</keyword>
<gene>
    <name evidence="1" type="ORF">PHABIO_324</name>
</gene>